<organism evidence="18 19">
    <name type="scientific">Clostridium cellulovorans (strain ATCC 35296 / DSM 3052 / OCM 3 / 743B)</name>
    <dbReference type="NCBI Taxonomy" id="573061"/>
    <lineage>
        <taxon>Bacteria</taxon>
        <taxon>Bacillati</taxon>
        <taxon>Bacillota</taxon>
        <taxon>Clostridia</taxon>
        <taxon>Eubacteriales</taxon>
        <taxon>Clostridiaceae</taxon>
        <taxon>Clostridium</taxon>
    </lineage>
</organism>
<dbReference type="SMART" id="SM00073">
    <property type="entry name" value="HPT"/>
    <property type="match status" value="1"/>
</dbReference>
<dbReference type="EMBL" id="CP002160">
    <property type="protein sequence ID" value="ADL53696.1"/>
    <property type="molecule type" value="Genomic_DNA"/>
</dbReference>
<keyword evidence="12" id="KW-0902">Two-component regulatory system</keyword>
<dbReference type="PANTHER" id="PTHR43395:SF10">
    <property type="entry name" value="CHEMOTAXIS PROTEIN CHEA"/>
    <property type="match status" value="1"/>
</dbReference>
<name>D9SLQ9_CLOC7</name>
<dbReference type="InterPro" id="IPR004358">
    <property type="entry name" value="Sig_transdc_His_kin-like_C"/>
</dbReference>
<evidence type="ECO:0000256" key="4">
    <source>
        <dbReference type="ARBA" id="ARBA00021495"/>
    </source>
</evidence>
<dbReference type="InterPro" id="IPR004105">
    <property type="entry name" value="CheA-like_dim"/>
</dbReference>
<dbReference type="Gene3D" id="2.30.30.40">
    <property type="entry name" value="SH3 Domains"/>
    <property type="match status" value="1"/>
</dbReference>
<dbReference type="InterPro" id="IPR008207">
    <property type="entry name" value="Sig_transdc_His_kin_Hpt_dom"/>
</dbReference>
<dbReference type="GO" id="GO:0005737">
    <property type="term" value="C:cytoplasm"/>
    <property type="evidence" value="ECO:0007669"/>
    <property type="project" value="UniProtKB-SubCell"/>
</dbReference>
<dbReference type="SUPFAM" id="SSF47226">
    <property type="entry name" value="Histidine-containing phosphotransfer domain, HPT domain"/>
    <property type="match status" value="1"/>
</dbReference>
<reference evidence="18 19" key="1">
    <citation type="submission" date="2010-08" db="EMBL/GenBank/DDBJ databases">
        <title>Complete sequence of Clostridium cellulovorans 743B.</title>
        <authorList>
            <consortium name="US DOE Joint Genome Institute"/>
            <person name="Lucas S."/>
            <person name="Copeland A."/>
            <person name="Lapidus A."/>
            <person name="Cheng J.-F."/>
            <person name="Bruce D."/>
            <person name="Goodwin L."/>
            <person name="Pitluck S."/>
            <person name="Chertkov O."/>
            <person name="Detter J.C."/>
            <person name="Han C."/>
            <person name="Tapia R."/>
            <person name="Land M."/>
            <person name="Hauser L."/>
            <person name="Chang Y.-J."/>
            <person name="Jeffries C."/>
            <person name="Kyrpides N."/>
            <person name="Ivanova N."/>
            <person name="Mikhailova N."/>
            <person name="Hemme C.L."/>
            <person name="Woyke T."/>
        </authorList>
    </citation>
    <scope>NUCLEOTIDE SEQUENCE [LARGE SCALE GENOMIC DNA]</scope>
    <source>
        <strain evidence="19">ATCC 35296 / DSM 3052 / OCM 3 / 743B</strain>
    </source>
</reference>
<dbReference type="GO" id="GO:0006935">
    <property type="term" value="P:chemotaxis"/>
    <property type="evidence" value="ECO:0007669"/>
    <property type="project" value="UniProtKB-KW"/>
</dbReference>
<dbReference type="Gene3D" id="3.30.565.10">
    <property type="entry name" value="Histidine kinase-like ATPase, C-terminal domain"/>
    <property type="match status" value="1"/>
</dbReference>
<evidence type="ECO:0000256" key="10">
    <source>
        <dbReference type="ARBA" id="ARBA00022777"/>
    </source>
</evidence>
<feature type="domain" description="Histidine kinase" evidence="15">
    <location>
        <begin position="345"/>
        <end position="547"/>
    </location>
</feature>
<dbReference type="SUPFAM" id="SSF50341">
    <property type="entry name" value="CheW-like"/>
    <property type="match status" value="1"/>
</dbReference>
<evidence type="ECO:0000256" key="5">
    <source>
        <dbReference type="ARBA" id="ARBA00022490"/>
    </source>
</evidence>
<keyword evidence="7 14" id="KW-0597">Phosphoprotein</keyword>
<evidence type="ECO:0000256" key="9">
    <source>
        <dbReference type="ARBA" id="ARBA00022741"/>
    </source>
</evidence>
<dbReference type="PROSITE" id="PS50851">
    <property type="entry name" value="CHEW"/>
    <property type="match status" value="1"/>
</dbReference>
<dbReference type="Gene3D" id="3.30.70.1110">
    <property type="entry name" value="Histidine kinase CheA-like, P2 response regulator-binding domain"/>
    <property type="match status" value="1"/>
</dbReference>
<dbReference type="InterPro" id="IPR035891">
    <property type="entry name" value="CheY-binding_CheA"/>
</dbReference>
<evidence type="ECO:0000256" key="6">
    <source>
        <dbReference type="ARBA" id="ARBA00022500"/>
    </source>
</evidence>
<comment type="function">
    <text evidence="13">Involved in the transmission of sensory signals from the chemoreceptors to the flagellar motors. CheA is autophosphorylated; it can transfer its phosphate group to either CheB or CheY.</text>
</comment>
<dbReference type="GO" id="GO:0005524">
    <property type="term" value="F:ATP binding"/>
    <property type="evidence" value="ECO:0007669"/>
    <property type="project" value="UniProtKB-KW"/>
</dbReference>
<dbReference type="SMART" id="SM01231">
    <property type="entry name" value="H-kinase_dim"/>
    <property type="match status" value="1"/>
</dbReference>
<dbReference type="InterPro" id="IPR010808">
    <property type="entry name" value="CheA_P2-bd"/>
</dbReference>
<keyword evidence="10 18" id="KW-0418">Kinase</keyword>
<dbReference type="PROSITE" id="PS50894">
    <property type="entry name" value="HPT"/>
    <property type="match status" value="1"/>
</dbReference>
<evidence type="ECO:0000256" key="2">
    <source>
        <dbReference type="ARBA" id="ARBA00004496"/>
    </source>
</evidence>
<evidence type="ECO:0000259" key="16">
    <source>
        <dbReference type="PROSITE" id="PS50851"/>
    </source>
</evidence>
<dbReference type="PANTHER" id="PTHR43395">
    <property type="entry name" value="SENSOR HISTIDINE KINASE CHEA"/>
    <property type="match status" value="1"/>
</dbReference>
<dbReference type="InterPro" id="IPR037006">
    <property type="entry name" value="CheA-like_homodim_sf"/>
</dbReference>
<dbReference type="Proteomes" id="UP000002730">
    <property type="component" value="Chromosome"/>
</dbReference>
<dbReference type="InterPro" id="IPR002545">
    <property type="entry name" value="CheW-lke_dom"/>
</dbReference>
<keyword evidence="11" id="KW-0067">ATP-binding</keyword>
<dbReference type="PROSITE" id="PS50109">
    <property type="entry name" value="HIS_KIN"/>
    <property type="match status" value="1"/>
</dbReference>
<evidence type="ECO:0000256" key="11">
    <source>
        <dbReference type="ARBA" id="ARBA00022840"/>
    </source>
</evidence>
<evidence type="ECO:0000256" key="14">
    <source>
        <dbReference type="PROSITE-ProRule" id="PRU00110"/>
    </source>
</evidence>
<evidence type="ECO:0000256" key="1">
    <source>
        <dbReference type="ARBA" id="ARBA00000085"/>
    </source>
</evidence>
<evidence type="ECO:0000259" key="17">
    <source>
        <dbReference type="PROSITE" id="PS50894"/>
    </source>
</evidence>
<dbReference type="Pfam" id="PF02895">
    <property type="entry name" value="H-kinase_dim"/>
    <property type="match status" value="1"/>
</dbReference>
<evidence type="ECO:0000313" key="18">
    <source>
        <dbReference type="EMBL" id="ADL53696.1"/>
    </source>
</evidence>
<dbReference type="InterPro" id="IPR036097">
    <property type="entry name" value="HisK_dim/P_sf"/>
</dbReference>
<evidence type="ECO:0000313" key="19">
    <source>
        <dbReference type="Proteomes" id="UP000002730"/>
    </source>
</evidence>
<dbReference type="InterPro" id="IPR036061">
    <property type="entry name" value="CheW-like_dom_sf"/>
</dbReference>
<dbReference type="OrthoDB" id="9803176at2"/>
<dbReference type="InterPro" id="IPR005467">
    <property type="entry name" value="His_kinase_dom"/>
</dbReference>
<dbReference type="SMART" id="SM00260">
    <property type="entry name" value="CheW"/>
    <property type="match status" value="1"/>
</dbReference>
<evidence type="ECO:0000256" key="12">
    <source>
        <dbReference type="ARBA" id="ARBA00023012"/>
    </source>
</evidence>
<comment type="catalytic activity">
    <reaction evidence="1">
        <text>ATP + protein L-histidine = ADP + protein N-phospho-L-histidine.</text>
        <dbReference type="EC" id="2.7.13.3"/>
    </reaction>
</comment>
<dbReference type="Pfam" id="PF07194">
    <property type="entry name" value="P2"/>
    <property type="match status" value="1"/>
</dbReference>
<protein>
    <recommendedName>
        <fullName evidence="4">Chemotaxis protein CheA</fullName>
        <ecNumber evidence="3">2.7.13.3</ecNumber>
    </recommendedName>
</protein>
<feature type="domain" description="HPt" evidence="17">
    <location>
        <begin position="4"/>
        <end position="111"/>
    </location>
</feature>
<dbReference type="InterPro" id="IPR037052">
    <property type="entry name" value="CheA-like_P2_sf"/>
</dbReference>
<feature type="domain" description="CheW-like" evidence="16">
    <location>
        <begin position="549"/>
        <end position="681"/>
    </location>
</feature>
<dbReference type="KEGG" id="ccb:Clocel_4033"/>
<dbReference type="FunFam" id="3.30.565.10:FF:000016">
    <property type="entry name" value="Chemotaxis protein CheA, putative"/>
    <property type="match status" value="1"/>
</dbReference>
<sequence length="681" mass="76864">MSEGGANREPMLEVYLFESNQLVDELERISIECEKRKDLCGEAINEIFRIMHTIKSSSAMMMFNNIAVLAHSVEDLFYYIRENENITVDFDSLFDLVLLAIDFIKGEIEKIENDMEPDGDSEALAQKASSILKTMNEINSEFVEHNSKNQMDNSNSYKSSYQNLNIDDEQRYIARIFFEDECDMENIRAYTVVHNLKGIASEIYHIPEDIIDNKESANEIRKNGFFIGFSTYEKREKIQEQLEETVLLKEFELLQVQEYPPDLNALKEKSEVVHNETIEVMRSNKEEATNMNKSGKHQSIISVNISKLDMLLDLVGEIVISEAMVVKNPDLEGLQLDNFNKASLQLRKLTNELQDIVMSIRMVEVSMTFRKMNRIVRDMSKKLNKLVELKIIGEETEVDKNIIDHISDPLMHLVRNSLDHGLEGKEERIDSGKPEVGKITLEAKNVGGDVFIIVSDDGRGLDRKKIYDKARDKGLTTKVEEELTDSEIFSFILLPGFSTNERVTEYSGRGVGMDVVKKNIDSIGGTIFIESIPGKGSKTSVKIPLTLAIIDGLEVLVGKARYTIPITNIRESFKPDENGVIIDSDENELIMIRGEAYPVFRVSRIFNINTKITTLSDGIIVVVEHNKKVACLFVDSLIGEQQVVVKALPGYVKKAKGIAGCTILGDGSMSLILDVSGILDR</sequence>
<dbReference type="Pfam" id="PF02518">
    <property type="entry name" value="HATPase_c"/>
    <property type="match status" value="1"/>
</dbReference>
<dbReference type="Pfam" id="PF01627">
    <property type="entry name" value="Hpt"/>
    <property type="match status" value="1"/>
</dbReference>
<dbReference type="Gene3D" id="1.10.287.560">
    <property type="entry name" value="Histidine kinase CheA-like, homodimeric domain"/>
    <property type="match status" value="1"/>
</dbReference>
<dbReference type="SUPFAM" id="SSF55874">
    <property type="entry name" value="ATPase domain of HSP90 chaperone/DNA topoisomerase II/histidine kinase"/>
    <property type="match status" value="1"/>
</dbReference>
<dbReference type="CDD" id="cd00088">
    <property type="entry name" value="HPT"/>
    <property type="match status" value="1"/>
</dbReference>
<dbReference type="SMART" id="SM00387">
    <property type="entry name" value="HATPase_c"/>
    <property type="match status" value="1"/>
</dbReference>
<proteinExistence type="predicted"/>
<dbReference type="AlphaFoldDB" id="D9SLQ9"/>
<dbReference type="GO" id="GO:0000155">
    <property type="term" value="F:phosphorelay sensor kinase activity"/>
    <property type="evidence" value="ECO:0007669"/>
    <property type="project" value="InterPro"/>
</dbReference>
<keyword evidence="5" id="KW-0963">Cytoplasm</keyword>
<dbReference type="eggNOG" id="COG0643">
    <property type="taxonomic scope" value="Bacteria"/>
</dbReference>
<dbReference type="CDD" id="cd16916">
    <property type="entry name" value="HATPase_CheA-like"/>
    <property type="match status" value="1"/>
</dbReference>
<dbReference type="EC" id="2.7.13.3" evidence="3"/>
<comment type="subcellular location">
    <subcellularLocation>
        <location evidence="2">Cytoplasm</location>
    </subcellularLocation>
</comment>
<keyword evidence="9" id="KW-0547">Nucleotide-binding</keyword>
<dbReference type="Pfam" id="PF01584">
    <property type="entry name" value="CheW"/>
    <property type="match status" value="1"/>
</dbReference>
<dbReference type="Gene3D" id="1.20.120.160">
    <property type="entry name" value="HPT domain"/>
    <property type="match status" value="1"/>
</dbReference>
<evidence type="ECO:0000256" key="7">
    <source>
        <dbReference type="ARBA" id="ARBA00022553"/>
    </source>
</evidence>
<dbReference type="SUPFAM" id="SSF55052">
    <property type="entry name" value="CheY-binding domain of CheA"/>
    <property type="match status" value="1"/>
</dbReference>
<evidence type="ECO:0000256" key="8">
    <source>
        <dbReference type="ARBA" id="ARBA00022679"/>
    </source>
</evidence>
<dbReference type="InterPro" id="IPR036890">
    <property type="entry name" value="HATPase_C_sf"/>
</dbReference>
<dbReference type="STRING" id="573061.Clocel_4033"/>
<dbReference type="RefSeq" id="WP_010074044.1">
    <property type="nucleotide sequence ID" value="NC_014393.1"/>
</dbReference>
<feature type="modified residue" description="Phosphohistidine" evidence="14">
    <location>
        <position position="52"/>
    </location>
</feature>
<dbReference type="SUPFAM" id="SSF47384">
    <property type="entry name" value="Homodimeric domain of signal transducing histidine kinase"/>
    <property type="match status" value="1"/>
</dbReference>
<keyword evidence="6" id="KW-0145">Chemotaxis</keyword>
<dbReference type="PRINTS" id="PR00344">
    <property type="entry name" value="BCTRLSENSOR"/>
</dbReference>
<dbReference type="InterPro" id="IPR003594">
    <property type="entry name" value="HATPase_dom"/>
</dbReference>
<dbReference type="InterPro" id="IPR036641">
    <property type="entry name" value="HPT_dom_sf"/>
</dbReference>
<dbReference type="CDD" id="cd00731">
    <property type="entry name" value="CheA_reg"/>
    <property type="match status" value="1"/>
</dbReference>
<dbReference type="InterPro" id="IPR051315">
    <property type="entry name" value="Bact_Chemotaxis_CheA"/>
</dbReference>
<evidence type="ECO:0000256" key="13">
    <source>
        <dbReference type="ARBA" id="ARBA00035100"/>
    </source>
</evidence>
<evidence type="ECO:0000256" key="3">
    <source>
        <dbReference type="ARBA" id="ARBA00012438"/>
    </source>
</evidence>
<keyword evidence="8" id="KW-0808">Transferase</keyword>
<dbReference type="HOGENOM" id="CLU_000650_3_6_9"/>
<accession>D9SLQ9</accession>
<gene>
    <name evidence="18" type="ordered locus">Clocel_4033</name>
</gene>
<keyword evidence="19" id="KW-1185">Reference proteome</keyword>
<evidence type="ECO:0000259" key="15">
    <source>
        <dbReference type="PROSITE" id="PS50109"/>
    </source>
</evidence>